<dbReference type="PRINTS" id="PR00420">
    <property type="entry name" value="RNGMNOXGNASE"/>
</dbReference>
<accession>A0ABW5NP02</accession>
<dbReference type="InterPro" id="IPR036188">
    <property type="entry name" value="FAD/NAD-bd_sf"/>
</dbReference>
<keyword evidence="2" id="KW-0285">Flavoprotein</keyword>
<evidence type="ECO:0000256" key="3">
    <source>
        <dbReference type="ARBA" id="ARBA00022827"/>
    </source>
</evidence>
<name>A0ABW5NP02_9SPHI</name>
<reference evidence="7" key="1">
    <citation type="journal article" date="2019" name="Int. J. Syst. Evol. Microbiol.">
        <title>The Global Catalogue of Microorganisms (GCM) 10K type strain sequencing project: providing services to taxonomists for standard genome sequencing and annotation.</title>
        <authorList>
            <consortium name="The Broad Institute Genomics Platform"/>
            <consortium name="The Broad Institute Genome Sequencing Center for Infectious Disease"/>
            <person name="Wu L."/>
            <person name="Ma J."/>
        </authorList>
    </citation>
    <scope>NUCLEOTIDE SEQUENCE [LARGE SCALE GENOMIC DNA]</scope>
    <source>
        <strain evidence="7">KCTC 42248</strain>
    </source>
</reference>
<dbReference type="PANTHER" id="PTHR46496">
    <property type="match status" value="1"/>
</dbReference>
<keyword evidence="7" id="KW-1185">Reference proteome</keyword>
<evidence type="ECO:0000313" key="7">
    <source>
        <dbReference type="Proteomes" id="UP001597393"/>
    </source>
</evidence>
<evidence type="ECO:0000256" key="1">
    <source>
        <dbReference type="ARBA" id="ARBA00001974"/>
    </source>
</evidence>
<proteinExistence type="predicted"/>
<dbReference type="NCBIfam" id="NF005243">
    <property type="entry name" value="PRK06753.1"/>
    <property type="match status" value="1"/>
</dbReference>
<feature type="domain" description="FAD-binding" evidence="5">
    <location>
        <begin position="6"/>
        <end position="314"/>
    </location>
</feature>
<sequence length="390" mass="43925">MTNIDCEYAIIGGGVAGLSMGIGLKSLGKDFLIFEQAKVLLGIGAGFGLAANAMQAFDYLGLRQEVEKIGFYTRDFNILDDKGAVLMAPDTESLGAKYNQKNFTVHRADLHQFLLSKSDASRILLRKRLLRFEQKADGISLFFSDETTFRCKYLLVADGVKSPARQQLLPKSSPRYAGYTCWRATIDNSDIHVTRGTETWGAKGRFGLTPLVDNRLYWYACINAPARSEKYKNFGVSDLFDHFKDYHQSIPQIIQRTANEDLIWNDIIDIKPIRQFAFGSVLLLGDAAHATTPNLGQGACQALEDVAVLTDELKKNIPPEQAFLHFQRRRIDRTHYITNTSWRIGKISQWSNPAMIAIRNTLMRIMPASWSESPLNKLLKQHFLTINAKP</sequence>
<evidence type="ECO:0000256" key="4">
    <source>
        <dbReference type="ARBA" id="ARBA00023002"/>
    </source>
</evidence>
<dbReference type="PANTHER" id="PTHR46496:SF1">
    <property type="entry name" value="ZEAXANTHIN EPOXIDASE, CHLOROPLASTIC"/>
    <property type="match status" value="1"/>
</dbReference>
<keyword evidence="3" id="KW-0274">FAD</keyword>
<keyword evidence="6" id="KW-0503">Monooxygenase</keyword>
<evidence type="ECO:0000259" key="5">
    <source>
        <dbReference type="Pfam" id="PF01494"/>
    </source>
</evidence>
<organism evidence="6 7">
    <name type="scientific">Sphingobacterium corticis</name>
    <dbReference type="NCBI Taxonomy" id="1812823"/>
    <lineage>
        <taxon>Bacteria</taxon>
        <taxon>Pseudomonadati</taxon>
        <taxon>Bacteroidota</taxon>
        <taxon>Sphingobacteriia</taxon>
        <taxon>Sphingobacteriales</taxon>
        <taxon>Sphingobacteriaceae</taxon>
        <taxon>Sphingobacterium</taxon>
    </lineage>
</organism>
<evidence type="ECO:0000256" key="2">
    <source>
        <dbReference type="ARBA" id="ARBA00022630"/>
    </source>
</evidence>
<dbReference type="Proteomes" id="UP001597393">
    <property type="component" value="Unassembled WGS sequence"/>
</dbReference>
<dbReference type="Gene3D" id="3.50.50.60">
    <property type="entry name" value="FAD/NAD(P)-binding domain"/>
    <property type="match status" value="1"/>
</dbReference>
<protein>
    <submittedName>
        <fullName evidence="6">FAD-dependent monooxygenase</fullName>
    </submittedName>
</protein>
<gene>
    <name evidence="6" type="ORF">ACFSQ3_15570</name>
</gene>
<dbReference type="SUPFAM" id="SSF51905">
    <property type="entry name" value="FAD/NAD(P)-binding domain"/>
    <property type="match status" value="1"/>
</dbReference>
<dbReference type="EMBL" id="JBHUMA010000009">
    <property type="protein sequence ID" value="MFD2600373.1"/>
    <property type="molecule type" value="Genomic_DNA"/>
</dbReference>
<evidence type="ECO:0000313" key="6">
    <source>
        <dbReference type="EMBL" id="MFD2600373.1"/>
    </source>
</evidence>
<dbReference type="InterPro" id="IPR002938">
    <property type="entry name" value="FAD-bd"/>
</dbReference>
<dbReference type="GO" id="GO:0004497">
    <property type="term" value="F:monooxygenase activity"/>
    <property type="evidence" value="ECO:0007669"/>
    <property type="project" value="UniProtKB-KW"/>
</dbReference>
<dbReference type="RefSeq" id="WP_380870512.1">
    <property type="nucleotide sequence ID" value="NZ_JBHUMA010000009.1"/>
</dbReference>
<comment type="caution">
    <text evidence="6">The sequence shown here is derived from an EMBL/GenBank/DDBJ whole genome shotgun (WGS) entry which is preliminary data.</text>
</comment>
<keyword evidence="4" id="KW-0560">Oxidoreductase</keyword>
<dbReference type="Pfam" id="PF01494">
    <property type="entry name" value="FAD_binding_3"/>
    <property type="match status" value="1"/>
</dbReference>
<comment type="cofactor">
    <cofactor evidence="1">
        <name>FAD</name>
        <dbReference type="ChEBI" id="CHEBI:57692"/>
    </cofactor>
</comment>